<protein>
    <submittedName>
        <fullName evidence="1">Uncharacterized protein</fullName>
    </submittedName>
</protein>
<name>A0A9X0AFU9_9HELO</name>
<reference evidence="1" key="1">
    <citation type="submission" date="2022-11" db="EMBL/GenBank/DDBJ databases">
        <title>Genome Resource of Sclerotinia nivalis Strain SnTB1, a Plant Pathogen Isolated from American Ginseng.</title>
        <authorList>
            <person name="Fan S."/>
        </authorList>
    </citation>
    <scope>NUCLEOTIDE SEQUENCE</scope>
    <source>
        <strain evidence="1">SnTB1</strain>
    </source>
</reference>
<evidence type="ECO:0000313" key="1">
    <source>
        <dbReference type="EMBL" id="KAJ8062032.1"/>
    </source>
</evidence>
<gene>
    <name evidence="1" type="ORF">OCU04_009812</name>
</gene>
<keyword evidence="2" id="KW-1185">Reference proteome</keyword>
<dbReference type="EMBL" id="JAPEIS010000011">
    <property type="protein sequence ID" value="KAJ8062032.1"/>
    <property type="molecule type" value="Genomic_DNA"/>
</dbReference>
<accession>A0A9X0AFU9</accession>
<sequence>MSRIPVWMRKNPSNLLAQEIGQMAPKLHGGVTNDANDGFEVSCIRKKSLCQGWKWSPAPAHIAC</sequence>
<organism evidence="1 2">
    <name type="scientific">Sclerotinia nivalis</name>
    <dbReference type="NCBI Taxonomy" id="352851"/>
    <lineage>
        <taxon>Eukaryota</taxon>
        <taxon>Fungi</taxon>
        <taxon>Dikarya</taxon>
        <taxon>Ascomycota</taxon>
        <taxon>Pezizomycotina</taxon>
        <taxon>Leotiomycetes</taxon>
        <taxon>Helotiales</taxon>
        <taxon>Sclerotiniaceae</taxon>
        <taxon>Sclerotinia</taxon>
    </lineage>
</organism>
<dbReference type="AlphaFoldDB" id="A0A9X0AFU9"/>
<evidence type="ECO:0000313" key="2">
    <source>
        <dbReference type="Proteomes" id="UP001152300"/>
    </source>
</evidence>
<proteinExistence type="predicted"/>
<dbReference type="Proteomes" id="UP001152300">
    <property type="component" value="Unassembled WGS sequence"/>
</dbReference>
<comment type="caution">
    <text evidence="1">The sequence shown here is derived from an EMBL/GenBank/DDBJ whole genome shotgun (WGS) entry which is preliminary data.</text>
</comment>